<reference evidence="4" key="1">
    <citation type="journal article" date="2011" name="PLoS Pathog.">
        <title>Comparative genomics yields insights into niche adaptation of plant vascular wilt pathogens.</title>
        <authorList>
            <person name="Klosterman S.J."/>
            <person name="Subbarao K.V."/>
            <person name="Kang S."/>
            <person name="Veronese P."/>
            <person name="Gold S.E."/>
            <person name="Thomma B.P.H.J."/>
            <person name="Chen Z."/>
            <person name="Henrissat B."/>
            <person name="Lee Y.-H."/>
            <person name="Park J."/>
            <person name="Garcia-Pedrajas M.D."/>
            <person name="Barbara D.J."/>
            <person name="Anchieta A."/>
            <person name="de Jonge R."/>
            <person name="Santhanam P."/>
            <person name="Maruthachalam K."/>
            <person name="Atallah Z."/>
            <person name="Amyotte S.G."/>
            <person name="Paz Z."/>
            <person name="Inderbitzin P."/>
            <person name="Hayes R.J."/>
            <person name="Heiman D.I."/>
            <person name="Young S."/>
            <person name="Zeng Q."/>
            <person name="Engels R."/>
            <person name="Galagan J."/>
            <person name="Cuomo C.A."/>
            <person name="Dobinson K.F."/>
            <person name="Ma L.-J."/>
        </authorList>
    </citation>
    <scope>NUCLEOTIDE SEQUENCE [LARGE SCALE GENOMIC DNA]</scope>
    <source>
        <strain evidence="4">VaMs.102 / ATCC MYA-4576 / FGSC 10136</strain>
    </source>
</reference>
<dbReference type="OrthoDB" id="10254310at2759"/>
<dbReference type="GeneID" id="9536268"/>
<feature type="region of interest" description="Disordered" evidence="1">
    <location>
        <begin position="65"/>
        <end position="111"/>
    </location>
</feature>
<accession>C9S7D4</accession>
<dbReference type="EMBL" id="DS985214">
    <property type="protein sequence ID" value="EEY15230.1"/>
    <property type="molecule type" value="Genomic_DNA"/>
</dbReference>
<feature type="compositionally biased region" description="Basic and acidic residues" evidence="1">
    <location>
        <begin position="65"/>
        <end position="77"/>
    </location>
</feature>
<sequence>MYRALLSVPQLATLMLLAPKPAPQAPSPSETRKGFLLGSATLVLAGGGGVHGLRGYEALPPWVAEGHEPDPRLRETEAPAPAYGEDRVVPASQRLDSAARSAPSAAVRPLE</sequence>
<dbReference type="AlphaFoldDB" id="C9S7D4"/>
<feature type="chain" id="PRO_5003000530" evidence="2">
    <location>
        <begin position="25"/>
        <end position="111"/>
    </location>
</feature>
<evidence type="ECO:0000256" key="2">
    <source>
        <dbReference type="SAM" id="SignalP"/>
    </source>
</evidence>
<evidence type="ECO:0000313" key="3">
    <source>
        <dbReference type="EMBL" id="EEY15230.1"/>
    </source>
</evidence>
<proteinExistence type="predicted"/>
<evidence type="ECO:0000313" key="4">
    <source>
        <dbReference type="Proteomes" id="UP000008698"/>
    </source>
</evidence>
<feature type="compositionally biased region" description="Low complexity" evidence="1">
    <location>
        <begin position="98"/>
        <end position="111"/>
    </location>
</feature>
<organism evidence="4">
    <name type="scientific">Verticillium alfalfae (strain VaMs.102 / ATCC MYA-4576 / FGSC 10136)</name>
    <name type="common">Verticillium wilt of alfalfa</name>
    <name type="synonym">Verticillium albo-atrum</name>
    <dbReference type="NCBI Taxonomy" id="526221"/>
    <lineage>
        <taxon>Eukaryota</taxon>
        <taxon>Fungi</taxon>
        <taxon>Dikarya</taxon>
        <taxon>Ascomycota</taxon>
        <taxon>Pezizomycotina</taxon>
        <taxon>Sordariomycetes</taxon>
        <taxon>Hypocreomycetidae</taxon>
        <taxon>Glomerellales</taxon>
        <taxon>Plectosphaerellaceae</taxon>
        <taxon>Verticillium</taxon>
    </lineage>
</organism>
<dbReference type="eggNOG" id="KOG1060">
    <property type="taxonomic scope" value="Eukaryota"/>
</dbReference>
<gene>
    <name evidence="3" type="ORF">VDBG_01339</name>
</gene>
<dbReference type="RefSeq" id="XP_003009656.1">
    <property type="nucleotide sequence ID" value="XM_003009610.1"/>
</dbReference>
<protein>
    <submittedName>
        <fullName evidence="3">Uncharacterized protein</fullName>
    </submittedName>
</protein>
<keyword evidence="4" id="KW-1185">Reference proteome</keyword>
<keyword evidence="2" id="KW-0732">Signal</keyword>
<name>C9S7D4_VERA1</name>
<dbReference type="HOGENOM" id="CLU_2160321_0_0_1"/>
<dbReference type="Proteomes" id="UP000008698">
    <property type="component" value="Unassembled WGS sequence"/>
</dbReference>
<feature type="signal peptide" evidence="2">
    <location>
        <begin position="1"/>
        <end position="24"/>
    </location>
</feature>
<evidence type="ECO:0000256" key="1">
    <source>
        <dbReference type="SAM" id="MobiDB-lite"/>
    </source>
</evidence>
<dbReference type="KEGG" id="val:VDBG_01339"/>
<dbReference type="STRING" id="526221.C9S7D4"/>